<evidence type="ECO:0000313" key="3">
    <source>
        <dbReference type="Proteomes" id="UP000828390"/>
    </source>
</evidence>
<reference evidence="2" key="1">
    <citation type="journal article" date="2019" name="bioRxiv">
        <title>The Genome of the Zebra Mussel, Dreissena polymorpha: A Resource for Invasive Species Research.</title>
        <authorList>
            <person name="McCartney M.A."/>
            <person name="Auch B."/>
            <person name="Kono T."/>
            <person name="Mallez S."/>
            <person name="Zhang Y."/>
            <person name="Obille A."/>
            <person name="Becker A."/>
            <person name="Abrahante J.E."/>
            <person name="Garbe J."/>
            <person name="Badalamenti J.P."/>
            <person name="Herman A."/>
            <person name="Mangelson H."/>
            <person name="Liachko I."/>
            <person name="Sullivan S."/>
            <person name="Sone E.D."/>
            <person name="Koren S."/>
            <person name="Silverstein K.A.T."/>
            <person name="Beckman K.B."/>
            <person name="Gohl D.M."/>
        </authorList>
    </citation>
    <scope>NUCLEOTIDE SEQUENCE</scope>
    <source>
        <strain evidence="2">Duluth1</strain>
        <tissue evidence="2">Whole animal</tissue>
    </source>
</reference>
<accession>A0A9D4BRG9</accession>
<organism evidence="2 3">
    <name type="scientific">Dreissena polymorpha</name>
    <name type="common">Zebra mussel</name>
    <name type="synonym">Mytilus polymorpha</name>
    <dbReference type="NCBI Taxonomy" id="45954"/>
    <lineage>
        <taxon>Eukaryota</taxon>
        <taxon>Metazoa</taxon>
        <taxon>Spiralia</taxon>
        <taxon>Lophotrochozoa</taxon>
        <taxon>Mollusca</taxon>
        <taxon>Bivalvia</taxon>
        <taxon>Autobranchia</taxon>
        <taxon>Heteroconchia</taxon>
        <taxon>Euheterodonta</taxon>
        <taxon>Imparidentia</taxon>
        <taxon>Neoheterodontei</taxon>
        <taxon>Myida</taxon>
        <taxon>Dreissenoidea</taxon>
        <taxon>Dreissenidae</taxon>
        <taxon>Dreissena</taxon>
    </lineage>
</organism>
<dbReference type="EMBL" id="JAIWYP010000014">
    <property type="protein sequence ID" value="KAH3706295.1"/>
    <property type="molecule type" value="Genomic_DNA"/>
</dbReference>
<sequence>MSFSLLRYFDGAKPGDKRQSQVSIEQRAEGNKKRWKSYEVEKRDERGFHEVWKKDRPWLQFNDGVMTCSLCQVFFKNNTCVGKNTFITGSTNFKVSTVSDHESSKCHQKAAEAELAKQSKHDMQKSEAVLYPLLLFVICVCRSLLSHISKKVISV</sequence>
<feature type="domain" description="C17orf113 probable zinc finger" evidence="1">
    <location>
        <begin position="57"/>
        <end position="117"/>
    </location>
</feature>
<dbReference type="AlphaFoldDB" id="A0A9D4BRG9"/>
<protein>
    <recommendedName>
        <fullName evidence="1">C17orf113 probable zinc finger domain-containing protein</fullName>
    </recommendedName>
</protein>
<evidence type="ECO:0000313" key="2">
    <source>
        <dbReference type="EMBL" id="KAH3706295.1"/>
    </source>
</evidence>
<proteinExistence type="predicted"/>
<name>A0A9D4BRG9_DREPO</name>
<evidence type="ECO:0000259" key="1">
    <source>
        <dbReference type="Pfam" id="PF25431"/>
    </source>
</evidence>
<gene>
    <name evidence="2" type="ORF">DPMN_065680</name>
</gene>
<keyword evidence="3" id="KW-1185">Reference proteome</keyword>
<comment type="caution">
    <text evidence="2">The sequence shown here is derived from an EMBL/GenBank/DDBJ whole genome shotgun (WGS) entry which is preliminary data.</text>
</comment>
<dbReference type="InterPro" id="IPR057456">
    <property type="entry name" value="Znf_C17orf113"/>
</dbReference>
<dbReference type="Proteomes" id="UP000828390">
    <property type="component" value="Unassembled WGS sequence"/>
</dbReference>
<dbReference type="Pfam" id="PF25431">
    <property type="entry name" value="zf-C17orf113"/>
    <property type="match status" value="1"/>
</dbReference>
<reference evidence="2" key="2">
    <citation type="submission" date="2020-11" db="EMBL/GenBank/DDBJ databases">
        <authorList>
            <person name="McCartney M.A."/>
            <person name="Auch B."/>
            <person name="Kono T."/>
            <person name="Mallez S."/>
            <person name="Becker A."/>
            <person name="Gohl D.M."/>
            <person name="Silverstein K.A.T."/>
            <person name="Koren S."/>
            <person name="Bechman K.B."/>
            <person name="Herman A."/>
            <person name="Abrahante J.E."/>
            <person name="Garbe J."/>
        </authorList>
    </citation>
    <scope>NUCLEOTIDE SEQUENCE</scope>
    <source>
        <strain evidence="2">Duluth1</strain>
        <tissue evidence="2">Whole animal</tissue>
    </source>
</reference>